<gene>
    <name evidence="10" type="primary">oppB</name>
    <name evidence="10" type="ORF">F0238_20900</name>
    <name evidence="9" type="ORF">IX92_23590</name>
</gene>
<evidence type="ECO:0000256" key="4">
    <source>
        <dbReference type="ARBA" id="ARBA00022692"/>
    </source>
</evidence>
<dbReference type="GO" id="GO:0005886">
    <property type="term" value="C:plasma membrane"/>
    <property type="evidence" value="ECO:0007669"/>
    <property type="project" value="UniProtKB-SubCell"/>
</dbReference>
<dbReference type="NCBIfam" id="NF007008">
    <property type="entry name" value="PRK09471.1"/>
    <property type="match status" value="1"/>
</dbReference>
<dbReference type="Proteomes" id="UP000030081">
    <property type="component" value="Chromosome 2"/>
</dbReference>
<evidence type="ECO:0000313" key="10">
    <source>
        <dbReference type="EMBL" id="NOJ25185.1"/>
    </source>
</evidence>
<evidence type="ECO:0000256" key="1">
    <source>
        <dbReference type="ARBA" id="ARBA00004651"/>
    </source>
</evidence>
<evidence type="ECO:0000256" key="6">
    <source>
        <dbReference type="ARBA" id="ARBA00023136"/>
    </source>
</evidence>
<dbReference type="GO" id="GO:0055085">
    <property type="term" value="P:transmembrane transport"/>
    <property type="evidence" value="ECO:0007669"/>
    <property type="project" value="InterPro"/>
</dbReference>
<name>A0A097AW16_9VIBR</name>
<evidence type="ECO:0000313" key="9">
    <source>
        <dbReference type="EMBL" id="AIW21959.1"/>
    </source>
</evidence>
<keyword evidence="11" id="KW-1185">Reference proteome</keyword>
<reference evidence="9 11" key="1">
    <citation type="submission" date="2014-10" db="EMBL/GenBank/DDBJ databases">
        <title>The Complete Genome Sequence for the Shellfish Pathogen Vibrio coralliilyticus RE98 Isolated from a Shellfish Hatchery.</title>
        <authorList>
            <person name="Richards G.P."/>
            <person name="Bono J.L."/>
            <person name="Watson M.A."/>
            <person name="Needleman D.S."/>
        </authorList>
    </citation>
    <scope>NUCLEOTIDE SEQUENCE [LARGE SCALE GENOMIC DNA]</scope>
    <source>
        <strain evidence="9 11">RE98</strain>
    </source>
</reference>
<accession>A0A097AW16</accession>
<feature type="transmembrane region" description="Helical" evidence="7">
    <location>
        <begin position="274"/>
        <end position="300"/>
    </location>
</feature>
<keyword evidence="5 7" id="KW-1133">Transmembrane helix</keyword>
<evidence type="ECO:0000313" key="12">
    <source>
        <dbReference type="Proteomes" id="UP000576645"/>
    </source>
</evidence>
<feature type="domain" description="ABC transmembrane type-1" evidence="8">
    <location>
        <begin position="94"/>
        <end position="293"/>
    </location>
</feature>
<evidence type="ECO:0000256" key="7">
    <source>
        <dbReference type="RuleBase" id="RU363032"/>
    </source>
</evidence>
<dbReference type="InterPro" id="IPR035906">
    <property type="entry name" value="MetI-like_sf"/>
</dbReference>
<dbReference type="AlphaFoldDB" id="A0A097AW16"/>
<keyword evidence="6 7" id="KW-0472">Membrane</keyword>
<feature type="transmembrane region" description="Helical" evidence="7">
    <location>
        <begin position="98"/>
        <end position="122"/>
    </location>
</feature>
<comment type="subcellular location">
    <subcellularLocation>
        <location evidence="1 7">Cell membrane</location>
        <topology evidence="1 7">Multi-pass membrane protein</topology>
    </subcellularLocation>
</comment>
<dbReference type="KEGG" id="vct:JV59_15960"/>
<evidence type="ECO:0000256" key="3">
    <source>
        <dbReference type="ARBA" id="ARBA00022475"/>
    </source>
</evidence>
<dbReference type="EMBL" id="VTXP01000014">
    <property type="protein sequence ID" value="NOJ25185.1"/>
    <property type="molecule type" value="Genomic_DNA"/>
</dbReference>
<feature type="transmembrane region" description="Helical" evidence="7">
    <location>
        <begin position="9"/>
        <end position="30"/>
    </location>
</feature>
<keyword evidence="4 7" id="KW-0812">Transmembrane</keyword>
<feature type="transmembrane region" description="Helical" evidence="7">
    <location>
        <begin position="229"/>
        <end position="254"/>
    </location>
</feature>
<evidence type="ECO:0000256" key="5">
    <source>
        <dbReference type="ARBA" id="ARBA00022989"/>
    </source>
</evidence>
<dbReference type="OrthoDB" id="9805855at2"/>
<dbReference type="EMBL" id="CP009618">
    <property type="protein sequence ID" value="AIW21959.1"/>
    <property type="molecule type" value="Genomic_DNA"/>
</dbReference>
<reference evidence="10 12" key="2">
    <citation type="submission" date="2019-09" db="EMBL/GenBank/DDBJ databases">
        <title>Draft genome sequencing and comparative genomics of hatchery-associated Vibrios.</title>
        <authorList>
            <person name="Kehlet-Delgado H."/>
            <person name="Mueller R.S."/>
        </authorList>
    </citation>
    <scope>NUCLEOTIDE SEQUENCE [LARGE SCALE GENOMIC DNA]</scope>
    <source>
        <strain evidence="10 12">09-121-3</strain>
    </source>
</reference>
<dbReference type="PANTHER" id="PTHR30465:SF74">
    <property type="entry name" value="OLIGOPEPTIDE TRANSPORT SYSTEM PERMEASE PROTEIN OPPB"/>
    <property type="match status" value="1"/>
</dbReference>
<dbReference type="GeneID" id="93943790"/>
<dbReference type="PROSITE" id="PS50928">
    <property type="entry name" value="ABC_TM1"/>
    <property type="match status" value="1"/>
</dbReference>
<dbReference type="InterPro" id="IPR000515">
    <property type="entry name" value="MetI-like"/>
</dbReference>
<dbReference type="Proteomes" id="UP000576645">
    <property type="component" value="Unassembled WGS sequence"/>
</dbReference>
<evidence type="ECO:0000256" key="2">
    <source>
        <dbReference type="ARBA" id="ARBA00022448"/>
    </source>
</evidence>
<protein>
    <submittedName>
        <fullName evidence="10">Oligopeptide ABC transporter permease OppB</fullName>
    </submittedName>
    <submittedName>
        <fullName evidence="9">Oligopeptide transporter permease</fullName>
    </submittedName>
</protein>
<dbReference type="RefSeq" id="WP_006960248.1">
    <property type="nucleotide sequence ID" value="NZ_CM004383.1"/>
</dbReference>
<keyword evidence="3" id="KW-1003">Cell membrane</keyword>
<dbReference type="SUPFAM" id="SSF161098">
    <property type="entry name" value="MetI-like"/>
    <property type="match status" value="1"/>
</dbReference>
<keyword evidence="2 7" id="KW-0813">Transport</keyword>
<dbReference type="eggNOG" id="COG0601">
    <property type="taxonomic scope" value="Bacteria"/>
</dbReference>
<dbReference type="PANTHER" id="PTHR30465">
    <property type="entry name" value="INNER MEMBRANE ABC TRANSPORTER"/>
    <property type="match status" value="1"/>
</dbReference>
<proteinExistence type="inferred from homology"/>
<feature type="transmembrane region" description="Helical" evidence="7">
    <location>
        <begin position="129"/>
        <end position="151"/>
    </location>
</feature>
<sequence>MLLYILRRCLIAIPTLLFIALVSFWLMHIAPGGPFDMERPMPEVVRANIEAKFHLNEPFLVQFFIYITNFLQGDLGPSFVYQDFTVTQLVAQSWPVSAILGVISFCISVPLGMLLGTIAALNRNGKVDYLLMSLSMTGVVIPAFVLAPVLVTIFSIQLGWLPAGGWEGGELSFLILPVLSLAIGSVASIARVMRGAMIETLNQPYIRTAKAKGLSTSYILFHHALRPSLIPIIAMLGPSFVAVVTGSVIIDIFFSTGGMGQHFVSGALNRDYGLVMGITLIVASLTIFFNLVVDILYTIIDPRIRI</sequence>
<dbReference type="Gene3D" id="1.10.3720.10">
    <property type="entry name" value="MetI-like"/>
    <property type="match status" value="1"/>
</dbReference>
<evidence type="ECO:0000259" key="8">
    <source>
        <dbReference type="PROSITE" id="PS50928"/>
    </source>
</evidence>
<dbReference type="KEGG" id="vcy:IX92_23590"/>
<dbReference type="Pfam" id="PF00528">
    <property type="entry name" value="BPD_transp_1"/>
    <property type="match status" value="1"/>
</dbReference>
<organism evidence="10 12">
    <name type="scientific">Vibrio coralliilyticus</name>
    <dbReference type="NCBI Taxonomy" id="190893"/>
    <lineage>
        <taxon>Bacteria</taxon>
        <taxon>Pseudomonadati</taxon>
        <taxon>Pseudomonadota</taxon>
        <taxon>Gammaproteobacteria</taxon>
        <taxon>Vibrionales</taxon>
        <taxon>Vibrionaceae</taxon>
        <taxon>Vibrio</taxon>
    </lineage>
</organism>
<dbReference type="CDD" id="cd06261">
    <property type="entry name" value="TM_PBP2"/>
    <property type="match status" value="1"/>
</dbReference>
<comment type="similarity">
    <text evidence="7">Belongs to the binding-protein-dependent transport system permease family.</text>
</comment>
<feature type="transmembrane region" description="Helical" evidence="7">
    <location>
        <begin position="171"/>
        <end position="190"/>
    </location>
</feature>
<evidence type="ECO:0000313" key="11">
    <source>
        <dbReference type="Proteomes" id="UP000030081"/>
    </source>
</evidence>